<dbReference type="InterPro" id="IPR041698">
    <property type="entry name" value="Methyltransf_25"/>
</dbReference>
<evidence type="ECO:0000256" key="2">
    <source>
        <dbReference type="ARBA" id="ARBA00022679"/>
    </source>
</evidence>
<dbReference type="GO" id="GO:0032259">
    <property type="term" value="P:methylation"/>
    <property type="evidence" value="ECO:0007669"/>
    <property type="project" value="UniProtKB-KW"/>
</dbReference>
<reference evidence="4 5" key="1">
    <citation type="submission" date="2020-08" db="EMBL/GenBank/DDBJ databases">
        <title>Genomic Encyclopedia of Type Strains, Phase IV (KMG-IV): sequencing the most valuable type-strain genomes for metagenomic binning, comparative biology and taxonomic classification.</title>
        <authorList>
            <person name="Goeker M."/>
        </authorList>
    </citation>
    <scope>NUCLEOTIDE SEQUENCE [LARGE SCALE GENOMIC DNA]</scope>
    <source>
        <strain evidence="4 5">DSM 27163</strain>
    </source>
</reference>
<keyword evidence="1 4" id="KW-0489">Methyltransferase</keyword>
<evidence type="ECO:0000259" key="3">
    <source>
        <dbReference type="Pfam" id="PF13649"/>
    </source>
</evidence>
<name>A0A7W9ESL3_9SPHN</name>
<accession>A0A7W9ESL3</accession>
<feature type="domain" description="Methyltransferase" evidence="3">
    <location>
        <begin position="200"/>
        <end position="296"/>
    </location>
</feature>
<dbReference type="Pfam" id="PF13649">
    <property type="entry name" value="Methyltransf_25"/>
    <property type="match status" value="1"/>
</dbReference>
<keyword evidence="2 4" id="KW-0808">Transferase</keyword>
<dbReference type="EMBL" id="JACIJH010000007">
    <property type="protein sequence ID" value="MBB5707071.1"/>
    <property type="molecule type" value="Genomic_DNA"/>
</dbReference>
<gene>
    <name evidence="4" type="ORF">FHR21_002433</name>
</gene>
<dbReference type="SUPFAM" id="SSF53335">
    <property type="entry name" value="S-adenosyl-L-methionine-dependent methyltransferases"/>
    <property type="match status" value="1"/>
</dbReference>
<evidence type="ECO:0000313" key="5">
    <source>
        <dbReference type="Proteomes" id="UP000537161"/>
    </source>
</evidence>
<protein>
    <submittedName>
        <fullName evidence="4">SAM-dependent methyltransferase</fullName>
    </submittedName>
</protein>
<dbReference type="RefSeq" id="WP_184098579.1">
    <property type="nucleotide sequence ID" value="NZ_JACIJH010000007.1"/>
</dbReference>
<proteinExistence type="predicted"/>
<keyword evidence="5" id="KW-1185">Reference proteome</keyword>
<dbReference type="PANTHER" id="PTHR43861:SF1">
    <property type="entry name" value="TRANS-ACONITATE 2-METHYLTRANSFERASE"/>
    <property type="match status" value="1"/>
</dbReference>
<dbReference type="GO" id="GO:0008168">
    <property type="term" value="F:methyltransferase activity"/>
    <property type="evidence" value="ECO:0007669"/>
    <property type="project" value="UniProtKB-KW"/>
</dbReference>
<dbReference type="PANTHER" id="PTHR43861">
    <property type="entry name" value="TRANS-ACONITATE 2-METHYLTRANSFERASE-RELATED"/>
    <property type="match status" value="1"/>
</dbReference>
<dbReference type="Proteomes" id="UP000537161">
    <property type="component" value="Unassembled WGS sequence"/>
</dbReference>
<dbReference type="Gene3D" id="3.40.50.150">
    <property type="entry name" value="Vaccinia Virus protein VP39"/>
    <property type="match status" value="1"/>
</dbReference>
<evidence type="ECO:0000313" key="4">
    <source>
        <dbReference type="EMBL" id="MBB5707071.1"/>
    </source>
</evidence>
<sequence>MIDQSRHEMLAKPLPDEEARQRFVLSLKRHIGGPMREATPVVWAREAEPAFSARVRRAPATREEAEAALDATRFHRFAKALNRTGQEMMWQAIGETIYREESRIRAAAARLSSQKGAGGTLELDSDLAVDPIYRHCFIHLQPEGYLPPDPDGDSVVAGAFYESGGRLYSMGRGITAGDSKALAAIAWLRAYRPGWEPRNILDMGCAAGGASTVYPAHFPNAEVHAVDLGASMLRYAHARAESIGVPVHFHQRDAGRAGFADGSFDLIVSHNLFHEISDAKRREVAAETLRLLAPGGLAIHQDVDLLFRGKALWEEAECAYDFYHNNEPFWLTYVACDFASELRDAGFDAASVSEHKVPKTAGPGFWHAFVAEK</sequence>
<dbReference type="AlphaFoldDB" id="A0A7W9ESL3"/>
<comment type="caution">
    <text evidence="4">The sequence shown here is derived from an EMBL/GenBank/DDBJ whole genome shotgun (WGS) entry which is preliminary data.</text>
</comment>
<dbReference type="InterPro" id="IPR029063">
    <property type="entry name" value="SAM-dependent_MTases_sf"/>
</dbReference>
<evidence type="ECO:0000256" key="1">
    <source>
        <dbReference type="ARBA" id="ARBA00022603"/>
    </source>
</evidence>
<organism evidence="4 5">
    <name type="scientific">Sphingopyxis panaciterrulae</name>
    <dbReference type="NCBI Taxonomy" id="462372"/>
    <lineage>
        <taxon>Bacteria</taxon>
        <taxon>Pseudomonadati</taxon>
        <taxon>Pseudomonadota</taxon>
        <taxon>Alphaproteobacteria</taxon>
        <taxon>Sphingomonadales</taxon>
        <taxon>Sphingomonadaceae</taxon>
        <taxon>Sphingopyxis</taxon>
    </lineage>
</organism>
<dbReference type="CDD" id="cd02440">
    <property type="entry name" value="AdoMet_MTases"/>
    <property type="match status" value="1"/>
</dbReference>